<dbReference type="InterPro" id="IPR038081">
    <property type="entry name" value="CalX-like_sf"/>
</dbReference>
<evidence type="ECO:0000313" key="2">
    <source>
        <dbReference type="EMBL" id="MBU2663054.1"/>
    </source>
</evidence>
<dbReference type="Gene3D" id="3.60.10.10">
    <property type="entry name" value="Endonuclease/exonuclease/phosphatase"/>
    <property type="match status" value="1"/>
</dbReference>
<keyword evidence="3" id="KW-1185">Reference proteome</keyword>
<evidence type="ECO:0008006" key="4">
    <source>
        <dbReference type="Google" id="ProtNLM"/>
    </source>
</evidence>
<dbReference type="SUPFAM" id="SSF56219">
    <property type="entry name" value="DNase I-like"/>
    <property type="match status" value="1"/>
</dbReference>
<feature type="chain" id="PRO_5046739418" description="Endonuclease" evidence="1">
    <location>
        <begin position="20"/>
        <end position="741"/>
    </location>
</feature>
<reference evidence="2 3" key="1">
    <citation type="submission" date="2021-06" db="EMBL/GenBank/DDBJ databases">
        <title>Actinoplanes lichenicola sp. nov., and Actinoplanes ovalisporus sp. nov., isolated from lichen in Thailand.</title>
        <authorList>
            <person name="Saeng-In P."/>
            <person name="Kanchanasin P."/>
            <person name="Yuki M."/>
            <person name="Kudo T."/>
            <person name="Ohkuma M."/>
            <person name="Phongsopitanun W."/>
            <person name="Tanasupawat S."/>
        </authorList>
    </citation>
    <scope>NUCLEOTIDE SEQUENCE [LARGE SCALE GENOMIC DNA]</scope>
    <source>
        <strain evidence="2 3">NBRC 110975</strain>
    </source>
</reference>
<gene>
    <name evidence="2" type="ORF">KOI35_05985</name>
</gene>
<dbReference type="SUPFAM" id="SSF141072">
    <property type="entry name" value="CalX-like"/>
    <property type="match status" value="1"/>
</dbReference>
<dbReference type="PANTHER" id="PTHR42834:SF1">
    <property type="entry name" value="ENDONUCLEASE_EXONUCLEASE_PHOSPHATASE FAMILY PROTEIN (AFU_ORTHOLOGUE AFUA_3G09210)"/>
    <property type="match status" value="1"/>
</dbReference>
<keyword evidence="1" id="KW-0732">Signal</keyword>
<dbReference type="Gene3D" id="2.60.40.2030">
    <property type="match status" value="1"/>
</dbReference>
<comment type="caution">
    <text evidence="2">The sequence shown here is derived from an EMBL/GenBank/DDBJ whole genome shotgun (WGS) entry which is preliminary data.</text>
</comment>
<name>A0ABS5YHV0_9ACTN</name>
<dbReference type="EMBL" id="JAHKKG010000002">
    <property type="protein sequence ID" value="MBU2663054.1"/>
    <property type="molecule type" value="Genomic_DNA"/>
</dbReference>
<sequence length="741" mass="78777">MLTLLVALPMLLLSSGATAYAQTAVDPLTVGAVQGTTPRSPYAPTTGNGSSSAKYQVRGVVTQLTLAHTNTGAEQHGFFLQSRTTNTDGDPATSDGVFVYMGTFTTLIGGYAPVVGDEIVVSARVAEYFDLTQLTNAEWITTLSTAVSEIQIDDAVPPAEDDLFWERHEGMQLRVRTGSGVVSGTKTYPATGDAEVWLVDRDDPVMKRPDPYGRRGGNRIMLGPMGLKATDGNLPTARTFDTTSGDAVGGLYYAFGKYGIQVAGIGFTPGTDPAANNPPKPADRQREVSIATFNVENLYDFRDDPHDGCDFTGNAGCPGVTPPFDYVPGSQADYDARLGRLARQVTDSLHSPDLILVQEAEDQDVCRVVGAALSCGAADNADGRPDTLQELALTIARNGGPAYDAASDRSGADARGIVSGFLYRTDRLALVTATQLKLQVDYRGAPLPGNADESNPKAFNAVLPADVDRSTGVDGSNVYTRAPQVGLFEVRAAADSYRLWAISNHFSSGPETRVGQRTEQAAYGAAIVDAIGTQDGAQERVVFGGDLNIYPHDAQLAPLDKLHNLWDNLTADAPTAAYSYVFQGQAQTLDQLFVNDALHGDLIQMRAAHINADHPDAVSDHDPQVARFQSRAGLSVGDARVIEGDSGRTPLVFPVTLTRPMSRALTVCAATVPGTTTLPYADFDPYLGCRTVPAGSTRVDFPVQVRGDRLREGDEQLTLEIAAPSVRVVDGRGTGTIVNDD</sequence>
<dbReference type="Proteomes" id="UP001519654">
    <property type="component" value="Unassembled WGS sequence"/>
</dbReference>
<proteinExistence type="predicted"/>
<evidence type="ECO:0000313" key="3">
    <source>
        <dbReference type="Proteomes" id="UP001519654"/>
    </source>
</evidence>
<accession>A0ABS5YHV0</accession>
<protein>
    <recommendedName>
        <fullName evidence="4">Endonuclease</fullName>
    </recommendedName>
</protein>
<dbReference type="CDD" id="cd04486">
    <property type="entry name" value="YhcR_OBF_like"/>
    <property type="match status" value="1"/>
</dbReference>
<dbReference type="PANTHER" id="PTHR42834">
    <property type="entry name" value="ENDONUCLEASE/EXONUCLEASE/PHOSPHATASE FAMILY PROTEIN (AFU_ORTHOLOGUE AFUA_3G09210)"/>
    <property type="match status" value="1"/>
</dbReference>
<dbReference type="InterPro" id="IPR036691">
    <property type="entry name" value="Endo/exonu/phosph_ase_sf"/>
</dbReference>
<evidence type="ECO:0000256" key="1">
    <source>
        <dbReference type="SAM" id="SignalP"/>
    </source>
</evidence>
<feature type="signal peptide" evidence="1">
    <location>
        <begin position="1"/>
        <end position="19"/>
    </location>
</feature>
<organism evidence="2 3">
    <name type="scientific">Paractinoplanes bogorensis</name>
    <dbReference type="NCBI Taxonomy" id="1610840"/>
    <lineage>
        <taxon>Bacteria</taxon>
        <taxon>Bacillati</taxon>
        <taxon>Actinomycetota</taxon>
        <taxon>Actinomycetes</taxon>
        <taxon>Micromonosporales</taxon>
        <taxon>Micromonosporaceae</taxon>
        <taxon>Paractinoplanes</taxon>
    </lineage>
</organism>